<accession>A0A0F9M5V2</accession>
<comment type="caution">
    <text evidence="1">The sequence shown here is derived from an EMBL/GenBank/DDBJ whole genome shotgun (WGS) entry which is preliminary data.</text>
</comment>
<sequence>MISVEYKCDKCEATWPKGRVGEQLWQVFVGRGRSPESSGTIGSSDEVRCAHWCRKCMVKTGLLPSIKMINDPPAPETPATIEDLIRDIVQKEIG</sequence>
<reference evidence="1" key="1">
    <citation type="journal article" date="2015" name="Nature">
        <title>Complex archaea that bridge the gap between prokaryotes and eukaryotes.</title>
        <authorList>
            <person name="Spang A."/>
            <person name="Saw J.H."/>
            <person name="Jorgensen S.L."/>
            <person name="Zaremba-Niedzwiedzka K."/>
            <person name="Martijn J."/>
            <person name="Lind A.E."/>
            <person name="van Eijk R."/>
            <person name="Schleper C."/>
            <person name="Guy L."/>
            <person name="Ettema T.J."/>
        </authorList>
    </citation>
    <scope>NUCLEOTIDE SEQUENCE</scope>
</reference>
<gene>
    <name evidence="1" type="ORF">LCGC14_1131310</name>
</gene>
<protein>
    <submittedName>
        <fullName evidence="1">Uncharacterized protein</fullName>
    </submittedName>
</protein>
<evidence type="ECO:0000313" key="1">
    <source>
        <dbReference type="EMBL" id="KKN01069.1"/>
    </source>
</evidence>
<dbReference type="EMBL" id="LAZR01005301">
    <property type="protein sequence ID" value="KKN01069.1"/>
    <property type="molecule type" value="Genomic_DNA"/>
</dbReference>
<proteinExistence type="predicted"/>
<name>A0A0F9M5V2_9ZZZZ</name>
<dbReference type="AlphaFoldDB" id="A0A0F9M5V2"/>
<organism evidence="1">
    <name type="scientific">marine sediment metagenome</name>
    <dbReference type="NCBI Taxonomy" id="412755"/>
    <lineage>
        <taxon>unclassified sequences</taxon>
        <taxon>metagenomes</taxon>
        <taxon>ecological metagenomes</taxon>
    </lineage>
</organism>